<accession>A0A830ESL1</accession>
<evidence type="ECO:0000313" key="4">
    <source>
        <dbReference type="Proteomes" id="UP000628840"/>
    </source>
</evidence>
<evidence type="ECO:0000259" key="2">
    <source>
        <dbReference type="PROSITE" id="PS51462"/>
    </source>
</evidence>
<dbReference type="InterPro" id="IPR020084">
    <property type="entry name" value="NUDIX_hydrolase_CS"/>
</dbReference>
<dbReference type="Gene3D" id="3.90.79.10">
    <property type="entry name" value="Nucleoside Triphosphate Pyrophosphohydrolase"/>
    <property type="match status" value="1"/>
</dbReference>
<reference evidence="3 4" key="1">
    <citation type="journal article" date="2019" name="Int. J. Syst. Evol. Microbiol.">
        <title>The Global Catalogue of Microorganisms (GCM) 10K type strain sequencing project: providing services to taxonomists for standard genome sequencing and annotation.</title>
        <authorList>
            <consortium name="The Broad Institute Genomics Platform"/>
            <consortium name="The Broad Institute Genome Sequencing Center for Infectious Disease"/>
            <person name="Wu L."/>
            <person name="Ma J."/>
        </authorList>
    </citation>
    <scope>NUCLEOTIDE SEQUENCE [LARGE SCALE GENOMIC DNA]</scope>
    <source>
        <strain evidence="3 4">JCM 19585</strain>
    </source>
</reference>
<dbReference type="InterPro" id="IPR015797">
    <property type="entry name" value="NUDIX_hydrolase-like_dom_sf"/>
</dbReference>
<feature type="domain" description="Nudix hydrolase" evidence="2">
    <location>
        <begin position="7"/>
        <end position="141"/>
    </location>
</feature>
<dbReference type="GO" id="GO:0016787">
    <property type="term" value="F:hydrolase activity"/>
    <property type="evidence" value="ECO:0007669"/>
    <property type="project" value="UniProtKB-KW"/>
</dbReference>
<evidence type="ECO:0000256" key="1">
    <source>
        <dbReference type="ARBA" id="ARBA00022801"/>
    </source>
</evidence>
<dbReference type="RefSeq" id="WP_188878671.1">
    <property type="nucleotide sequence ID" value="NZ_BMPF01000001.1"/>
</dbReference>
<keyword evidence="4" id="KW-1185">Reference proteome</keyword>
<dbReference type="PROSITE" id="PS51462">
    <property type="entry name" value="NUDIX"/>
    <property type="match status" value="1"/>
</dbReference>
<sequence>MRDEDVTYVKKSCAYITRNDTELLVFEGPGHAGYQVPKGTVEAGEDPREALFREVIEESGLATFQGVRHLTTDVWRRREARRYVRNFYHVPVHEHRDAWTHTVTGEGAEVGAEFDYRWLDLANADAAAFALDLDDYLHTIPRGRDRPASTAPLAVSD</sequence>
<protein>
    <recommendedName>
        <fullName evidence="2">Nudix hydrolase domain-containing protein</fullName>
    </recommendedName>
</protein>
<proteinExistence type="predicted"/>
<evidence type="ECO:0000313" key="3">
    <source>
        <dbReference type="EMBL" id="GGL25319.1"/>
    </source>
</evidence>
<comment type="caution">
    <text evidence="3">The sequence shown here is derived from an EMBL/GenBank/DDBJ whole genome shotgun (WGS) entry which is preliminary data.</text>
</comment>
<organism evidence="3 4">
    <name type="scientific">Halarchaeum grantii</name>
    <dbReference type="NCBI Taxonomy" id="1193105"/>
    <lineage>
        <taxon>Archaea</taxon>
        <taxon>Methanobacteriati</taxon>
        <taxon>Methanobacteriota</taxon>
        <taxon>Stenosarchaea group</taxon>
        <taxon>Halobacteria</taxon>
        <taxon>Halobacteriales</taxon>
        <taxon>Halobacteriaceae</taxon>
    </lineage>
</organism>
<dbReference type="SUPFAM" id="SSF55811">
    <property type="entry name" value="Nudix"/>
    <property type="match status" value="1"/>
</dbReference>
<dbReference type="AlphaFoldDB" id="A0A830ESL1"/>
<dbReference type="InterPro" id="IPR000086">
    <property type="entry name" value="NUDIX_hydrolase_dom"/>
</dbReference>
<name>A0A830ESL1_9EURY</name>
<dbReference type="Proteomes" id="UP000628840">
    <property type="component" value="Unassembled WGS sequence"/>
</dbReference>
<dbReference type="EMBL" id="BMPF01000001">
    <property type="protein sequence ID" value="GGL25319.1"/>
    <property type="molecule type" value="Genomic_DNA"/>
</dbReference>
<keyword evidence="1" id="KW-0378">Hydrolase</keyword>
<dbReference type="PRINTS" id="PR00502">
    <property type="entry name" value="NUDIXFAMILY"/>
</dbReference>
<dbReference type="OrthoDB" id="40462at2157"/>
<dbReference type="PROSITE" id="PS00893">
    <property type="entry name" value="NUDIX_BOX"/>
    <property type="match status" value="1"/>
</dbReference>
<dbReference type="InterPro" id="IPR020476">
    <property type="entry name" value="Nudix_hydrolase"/>
</dbReference>
<gene>
    <name evidence="3" type="ORF">GCM10009037_06140</name>
</gene>
<dbReference type="Pfam" id="PF00293">
    <property type="entry name" value="NUDIX"/>
    <property type="match status" value="1"/>
</dbReference>